<evidence type="ECO:0000313" key="3">
    <source>
        <dbReference type="Proteomes" id="UP001161017"/>
    </source>
</evidence>
<gene>
    <name evidence="2" type="ORF">OHK93_005541</name>
</gene>
<evidence type="ECO:0000256" key="1">
    <source>
        <dbReference type="SAM" id="SignalP"/>
    </source>
</evidence>
<dbReference type="AlphaFoldDB" id="A0AA43TSQ9"/>
<reference evidence="2" key="1">
    <citation type="journal article" date="2023" name="Genome Biol. Evol.">
        <title>First Whole Genome Sequence and Flow Cytometry Genome Size Data for the Lichen-Forming Fungus Ramalina farinacea (Ascomycota).</title>
        <authorList>
            <person name="Llewellyn T."/>
            <person name="Mian S."/>
            <person name="Hill R."/>
            <person name="Leitch I.J."/>
            <person name="Gaya E."/>
        </authorList>
    </citation>
    <scope>NUCLEOTIDE SEQUENCE</scope>
    <source>
        <strain evidence="2">LIQ254RAFAR</strain>
    </source>
</reference>
<feature type="chain" id="PRO_5041362513" evidence="1">
    <location>
        <begin position="20"/>
        <end position="115"/>
    </location>
</feature>
<keyword evidence="3" id="KW-1185">Reference proteome</keyword>
<sequence length="115" mass="11866">MQFFTLATLLVAGSATALAGPLETRTNPKANEYGSPDCSGPINFGHASAFLPDTISMDTSSHSVYLAGATWHAWTGGNGNTNGDPCSGDDLGALPGECNNLDTAFQGERIACLSR</sequence>
<proteinExistence type="predicted"/>
<dbReference type="EMBL" id="JAPUFD010000003">
    <property type="protein sequence ID" value="MDI1486314.1"/>
    <property type="molecule type" value="Genomic_DNA"/>
</dbReference>
<feature type="signal peptide" evidence="1">
    <location>
        <begin position="1"/>
        <end position="19"/>
    </location>
</feature>
<organism evidence="2 3">
    <name type="scientific">Ramalina farinacea</name>
    <dbReference type="NCBI Taxonomy" id="258253"/>
    <lineage>
        <taxon>Eukaryota</taxon>
        <taxon>Fungi</taxon>
        <taxon>Dikarya</taxon>
        <taxon>Ascomycota</taxon>
        <taxon>Pezizomycotina</taxon>
        <taxon>Lecanoromycetes</taxon>
        <taxon>OSLEUM clade</taxon>
        <taxon>Lecanoromycetidae</taxon>
        <taxon>Lecanorales</taxon>
        <taxon>Lecanorineae</taxon>
        <taxon>Ramalinaceae</taxon>
        <taxon>Ramalina</taxon>
    </lineage>
</organism>
<name>A0AA43TSQ9_9LECA</name>
<keyword evidence="1" id="KW-0732">Signal</keyword>
<accession>A0AA43TSQ9</accession>
<dbReference type="Proteomes" id="UP001161017">
    <property type="component" value="Unassembled WGS sequence"/>
</dbReference>
<evidence type="ECO:0000313" key="2">
    <source>
        <dbReference type="EMBL" id="MDI1486314.1"/>
    </source>
</evidence>
<protein>
    <submittedName>
        <fullName evidence="2">Uncharacterized protein</fullName>
    </submittedName>
</protein>
<comment type="caution">
    <text evidence="2">The sequence shown here is derived from an EMBL/GenBank/DDBJ whole genome shotgun (WGS) entry which is preliminary data.</text>
</comment>